<dbReference type="EMBL" id="CP051680">
    <property type="protein sequence ID" value="QJD87122.1"/>
    <property type="molecule type" value="Genomic_DNA"/>
</dbReference>
<dbReference type="NCBIfam" id="NF005559">
    <property type="entry name" value="PRK07231.1"/>
    <property type="match status" value="1"/>
</dbReference>
<dbReference type="PANTHER" id="PTHR42760:SF133">
    <property type="entry name" value="3-OXOACYL-[ACYL-CARRIER-PROTEIN] REDUCTASE"/>
    <property type="match status" value="1"/>
</dbReference>
<dbReference type="InterPro" id="IPR002347">
    <property type="entry name" value="SDR_fam"/>
</dbReference>
<dbReference type="GO" id="GO:0048038">
    <property type="term" value="F:quinone binding"/>
    <property type="evidence" value="ECO:0007669"/>
    <property type="project" value="TreeGrafter"/>
</dbReference>
<protein>
    <submittedName>
        <fullName evidence="3">SDR family oxidoreductase</fullName>
    </submittedName>
</protein>
<dbReference type="GO" id="GO:0006633">
    <property type="term" value="P:fatty acid biosynthetic process"/>
    <property type="evidence" value="ECO:0007669"/>
    <property type="project" value="TreeGrafter"/>
</dbReference>
<dbReference type="Pfam" id="PF13561">
    <property type="entry name" value="adh_short_C2"/>
    <property type="match status" value="1"/>
</dbReference>
<accession>A0A7Z2VQ84</accession>
<dbReference type="GO" id="GO:0016616">
    <property type="term" value="F:oxidoreductase activity, acting on the CH-OH group of donors, NAD or NADP as acceptor"/>
    <property type="evidence" value="ECO:0007669"/>
    <property type="project" value="TreeGrafter"/>
</dbReference>
<dbReference type="InterPro" id="IPR020904">
    <property type="entry name" value="Sc_DH/Rdtase_CS"/>
</dbReference>
<dbReference type="PRINTS" id="PR00080">
    <property type="entry name" value="SDRFAMILY"/>
</dbReference>
<reference evidence="3 4" key="1">
    <citation type="submission" date="2020-04" db="EMBL/GenBank/DDBJ databases">
        <title>Genome sequencing of novel species.</title>
        <authorList>
            <person name="Heo J."/>
            <person name="Kim S.-J."/>
            <person name="Kim J.-S."/>
            <person name="Hong S.-B."/>
            <person name="Kwon S.-W."/>
        </authorList>
    </citation>
    <scope>NUCLEOTIDE SEQUENCE [LARGE SCALE GENOMIC DNA]</scope>
    <source>
        <strain evidence="3 4">MFER-1</strain>
    </source>
</reference>
<dbReference type="Proteomes" id="UP000502248">
    <property type="component" value="Chromosome"/>
</dbReference>
<dbReference type="Gene3D" id="3.40.50.720">
    <property type="entry name" value="NAD(P)-binding Rossmann-like Domain"/>
    <property type="match status" value="1"/>
</dbReference>
<evidence type="ECO:0000313" key="4">
    <source>
        <dbReference type="Proteomes" id="UP000502248"/>
    </source>
</evidence>
<keyword evidence="2" id="KW-0560">Oxidoreductase</keyword>
<dbReference type="InterPro" id="IPR036291">
    <property type="entry name" value="NAD(P)-bd_dom_sf"/>
</dbReference>
<gene>
    <name evidence="3" type="ORF">HH215_30730</name>
</gene>
<keyword evidence="4" id="KW-1185">Reference proteome</keyword>
<evidence type="ECO:0000313" key="3">
    <source>
        <dbReference type="EMBL" id="QJD87122.1"/>
    </source>
</evidence>
<dbReference type="PANTHER" id="PTHR42760">
    <property type="entry name" value="SHORT-CHAIN DEHYDROGENASES/REDUCTASES FAMILY MEMBER"/>
    <property type="match status" value="1"/>
</dbReference>
<dbReference type="FunFam" id="3.40.50.720:FF:000084">
    <property type="entry name" value="Short-chain dehydrogenase reductase"/>
    <property type="match status" value="1"/>
</dbReference>
<dbReference type="RefSeq" id="WP_169283368.1">
    <property type="nucleotide sequence ID" value="NZ_CP051680.1"/>
</dbReference>
<evidence type="ECO:0000256" key="2">
    <source>
        <dbReference type="ARBA" id="ARBA00023002"/>
    </source>
</evidence>
<dbReference type="CDD" id="cd05233">
    <property type="entry name" value="SDR_c"/>
    <property type="match status" value="1"/>
</dbReference>
<name>A0A7Z2VQ84_9BACL</name>
<dbReference type="PRINTS" id="PR00081">
    <property type="entry name" value="GDHRDH"/>
</dbReference>
<comment type="similarity">
    <text evidence="1">Belongs to the short-chain dehydrogenases/reductases (SDR) family.</text>
</comment>
<proteinExistence type="inferred from homology"/>
<dbReference type="PROSITE" id="PS00061">
    <property type="entry name" value="ADH_SHORT"/>
    <property type="match status" value="1"/>
</dbReference>
<sequence length="278" mass="29972">MFTTNTAYYKPNEAIFKKRSDGKMRLSGKRAVVTGGARGIGKGIVQRFLNEGALVSVMDRNEEDLKELQAELVAAGQGESAQFLVCDVGLPEQLEKQAIAAMDRWNGIDVLVNNAGIAFREPFLDIAPDRWNQVINVNLNATFQLCQLVAQRMMQQGTGGSIVNMSSKNGLSSSAMLAHYNASKAGVVLLTQSMAVELAPHGIRVNSVAPGLIDTPLDRALRIKDNLPPYSDRTPMKRLGTIEEVANCFLFLASDESSFVTGSTLVVDGGHLASASEN</sequence>
<dbReference type="SUPFAM" id="SSF51735">
    <property type="entry name" value="NAD(P)-binding Rossmann-fold domains"/>
    <property type="match status" value="1"/>
</dbReference>
<dbReference type="KEGG" id="cheb:HH215_30730"/>
<evidence type="ECO:0000256" key="1">
    <source>
        <dbReference type="ARBA" id="ARBA00006484"/>
    </source>
</evidence>
<organism evidence="3 4">
    <name type="scientific">Cohnella herbarum</name>
    <dbReference type="NCBI Taxonomy" id="2728023"/>
    <lineage>
        <taxon>Bacteria</taxon>
        <taxon>Bacillati</taxon>
        <taxon>Bacillota</taxon>
        <taxon>Bacilli</taxon>
        <taxon>Bacillales</taxon>
        <taxon>Paenibacillaceae</taxon>
        <taxon>Cohnella</taxon>
    </lineage>
</organism>
<dbReference type="GO" id="GO:0008206">
    <property type="term" value="P:bile acid metabolic process"/>
    <property type="evidence" value="ECO:0007669"/>
    <property type="project" value="UniProtKB-ARBA"/>
</dbReference>
<dbReference type="AlphaFoldDB" id="A0A7Z2VQ84"/>